<gene>
    <name evidence="1" type="ORF">B1757_14375</name>
</gene>
<dbReference type="Pfam" id="PF14334">
    <property type="entry name" value="DUF4390"/>
    <property type="match status" value="1"/>
</dbReference>
<dbReference type="AlphaFoldDB" id="A0A2I1DI40"/>
<accession>A0A2I1DI40</accession>
<dbReference type="InParanoid" id="A0A2I1DI40"/>
<dbReference type="OrthoDB" id="5296185at2"/>
<protein>
    <recommendedName>
        <fullName evidence="3">DUF4390 domain-containing protein</fullName>
    </recommendedName>
</protein>
<organism evidence="1 2">
    <name type="scientific">Acidithiobacillus marinus</name>
    <dbReference type="NCBI Taxonomy" id="187490"/>
    <lineage>
        <taxon>Bacteria</taxon>
        <taxon>Pseudomonadati</taxon>
        <taxon>Pseudomonadota</taxon>
        <taxon>Acidithiobacillia</taxon>
        <taxon>Acidithiobacillales</taxon>
        <taxon>Acidithiobacillaceae</taxon>
        <taxon>Acidithiobacillus</taxon>
    </lineage>
</organism>
<dbReference type="InterPro" id="IPR025500">
    <property type="entry name" value="DUF4390"/>
</dbReference>
<proteinExistence type="predicted"/>
<dbReference type="PROSITE" id="PS51300">
    <property type="entry name" value="NIRD"/>
    <property type="match status" value="1"/>
</dbReference>
<dbReference type="EMBL" id="MXAV01000056">
    <property type="protein sequence ID" value="PKY09537.1"/>
    <property type="molecule type" value="Genomic_DNA"/>
</dbReference>
<evidence type="ECO:0000313" key="2">
    <source>
        <dbReference type="Proteomes" id="UP000234329"/>
    </source>
</evidence>
<reference evidence="1 2" key="1">
    <citation type="submission" date="2017-03" db="EMBL/GenBank/DDBJ databases">
        <title>Draft genime sequence of the acidophilic sulfur-oxidizing bacterium Acidithiobacillus sp. SH, isolated from seawater.</title>
        <authorList>
            <person name="Sharmin S."/>
            <person name="Tokuhisa M."/>
            <person name="Kanao T."/>
            <person name="Kamimura K."/>
        </authorList>
    </citation>
    <scope>NUCLEOTIDE SEQUENCE [LARGE SCALE GENOMIC DNA]</scope>
    <source>
        <strain evidence="1 2">SH</strain>
    </source>
</reference>
<sequence>MIFSPAVAMARGRTAARGNRAFWSSLVLGLFFCLGPGWALADTAFHVKHLQAIPEMNRVNISAQVQISKEALLQDILDQGQTIIWVIKVQWREPEPFSFISGLGTHAQKEERWQIHYYPLTNEYALSNGAGALRLFHHWQDLVRVLEQIHDFILPLQQGAARGQVALRVYVDIQALPLPLRLRALLDHWKLESPWIVSAPLSS</sequence>
<evidence type="ECO:0008006" key="3">
    <source>
        <dbReference type="Google" id="ProtNLM"/>
    </source>
</evidence>
<evidence type="ECO:0000313" key="1">
    <source>
        <dbReference type="EMBL" id="PKY09537.1"/>
    </source>
</evidence>
<dbReference type="Proteomes" id="UP000234329">
    <property type="component" value="Unassembled WGS sequence"/>
</dbReference>
<name>A0A2I1DI40_9PROT</name>
<keyword evidence="2" id="KW-1185">Reference proteome</keyword>
<comment type="caution">
    <text evidence="1">The sequence shown here is derived from an EMBL/GenBank/DDBJ whole genome shotgun (WGS) entry which is preliminary data.</text>
</comment>